<sequence>MRRGARVKLRRSGNPGPATGKSERPLVGRFDLPECDWGGIGIFSNWPIFYIMEGMKSAGEAAVPSLVDGFSGRAALVLSSILLVFNSFALTNNWYRQMPLVDIPIHLIFGAVLALVFHSWRKKSGGRFHSLILVVLFTLAVGAFWELLEFLRDTYIAIPYGFRFAQLGGFDTAKDLLNNVIGGAAVSLLRIFGKR</sequence>
<keyword evidence="2" id="KW-0812">Transmembrane</keyword>
<evidence type="ECO:0000313" key="4">
    <source>
        <dbReference type="Proteomes" id="UP000724148"/>
    </source>
</evidence>
<evidence type="ECO:0000256" key="2">
    <source>
        <dbReference type="SAM" id="Phobius"/>
    </source>
</evidence>
<dbReference type="Proteomes" id="UP000724148">
    <property type="component" value="Unassembled WGS sequence"/>
</dbReference>
<reference evidence="3" key="1">
    <citation type="submission" date="2020-07" db="EMBL/GenBank/DDBJ databases">
        <title>Huge and variable diversity of episymbiotic CPR bacteria and DPANN archaea in groundwater ecosystems.</title>
        <authorList>
            <person name="He C.Y."/>
            <person name="Keren R."/>
            <person name="Whittaker M."/>
            <person name="Farag I.F."/>
            <person name="Doudna J."/>
            <person name="Cate J.H.D."/>
            <person name="Banfield J.F."/>
        </authorList>
    </citation>
    <scope>NUCLEOTIDE SEQUENCE</scope>
    <source>
        <strain evidence="3">NC_groundwater_193_Ag_S-0.1um_51_7</strain>
    </source>
</reference>
<feature type="compositionally biased region" description="Basic residues" evidence="1">
    <location>
        <begin position="1"/>
        <end position="11"/>
    </location>
</feature>
<protein>
    <submittedName>
        <fullName evidence="3">Uncharacterized protein</fullName>
    </submittedName>
</protein>
<feature type="region of interest" description="Disordered" evidence="1">
    <location>
        <begin position="1"/>
        <end position="25"/>
    </location>
</feature>
<comment type="caution">
    <text evidence="3">The sequence shown here is derived from an EMBL/GenBank/DDBJ whole genome shotgun (WGS) entry which is preliminary data.</text>
</comment>
<feature type="transmembrane region" description="Helical" evidence="2">
    <location>
        <begin position="103"/>
        <end position="121"/>
    </location>
</feature>
<dbReference type="Pfam" id="PF09997">
    <property type="entry name" value="DUF2238"/>
    <property type="match status" value="1"/>
</dbReference>
<feature type="transmembrane region" description="Helical" evidence="2">
    <location>
        <begin position="74"/>
        <end position="91"/>
    </location>
</feature>
<name>A0A931SDM9_9BACT</name>
<evidence type="ECO:0000256" key="1">
    <source>
        <dbReference type="SAM" id="MobiDB-lite"/>
    </source>
</evidence>
<keyword evidence="2" id="KW-0472">Membrane</keyword>
<keyword evidence="2" id="KW-1133">Transmembrane helix</keyword>
<organism evidence="3 4">
    <name type="scientific">Candidatus Sungiibacteriota bacterium</name>
    <dbReference type="NCBI Taxonomy" id="2750080"/>
    <lineage>
        <taxon>Bacteria</taxon>
        <taxon>Candidatus Sungiibacteriota</taxon>
    </lineage>
</organism>
<gene>
    <name evidence="3" type="ORF">HYT40_03380</name>
</gene>
<feature type="transmembrane region" description="Helical" evidence="2">
    <location>
        <begin position="128"/>
        <end position="145"/>
    </location>
</feature>
<dbReference type="InterPro" id="IPR014509">
    <property type="entry name" value="YjdF-like"/>
</dbReference>
<evidence type="ECO:0000313" key="3">
    <source>
        <dbReference type="EMBL" id="MBI2097159.1"/>
    </source>
</evidence>
<proteinExistence type="predicted"/>
<dbReference type="EMBL" id="JACOZA010000083">
    <property type="protein sequence ID" value="MBI2097159.1"/>
    <property type="molecule type" value="Genomic_DNA"/>
</dbReference>
<accession>A0A931SDM9</accession>
<dbReference type="AlphaFoldDB" id="A0A931SDM9"/>
<feature type="transmembrane region" description="Helical" evidence="2">
    <location>
        <begin position="176"/>
        <end position="193"/>
    </location>
</feature>